<dbReference type="RefSeq" id="WP_394829723.1">
    <property type="nucleotide sequence ID" value="NZ_CP089984.1"/>
</dbReference>
<proteinExistence type="predicted"/>
<protein>
    <recommendedName>
        <fullName evidence="4">Bifunctional inhibitor/plant lipid transfer protein/seed storage helical domain-containing protein</fullName>
    </recommendedName>
</protein>
<feature type="chain" id="PRO_5046331728" description="Bifunctional inhibitor/plant lipid transfer protein/seed storage helical domain-containing protein" evidence="1">
    <location>
        <begin position="25"/>
        <end position="163"/>
    </location>
</feature>
<keyword evidence="3" id="KW-1185">Reference proteome</keyword>
<evidence type="ECO:0008006" key="4">
    <source>
        <dbReference type="Google" id="ProtNLM"/>
    </source>
</evidence>
<gene>
    <name evidence="2" type="ORF">LZC94_23220</name>
</gene>
<name>A0ABZ2MC81_9BACT</name>
<sequence>MTRSIARAAAFVLAFAMVFAVARAGTPYFFCAPMGTVAPHACCAALKAQHARSAAIASGASMASGAFGAAEAGECPTPSPFFVDGATCCKAITPSDLRMVHASPAPDVAAAPWLGVLPEVHPFSRDDTNTRTHAAMARARARLERARPPRRPPTPSFLRVYLI</sequence>
<keyword evidence="1" id="KW-0732">Signal</keyword>
<feature type="signal peptide" evidence="1">
    <location>
        <begin position="1"/>
        <end position="24"/>
    </location>
</feature>
<organism evidence="2 3">
    <name type="scientific">Pendulispora albinea</name>
    <dbReference type="NCBI Taxonomy" id="2741071"/>
    <lineage>
        <taxon>Bacteria</taxon>
        <taxon>Pseudomonadati</taxon>
        <taxon>Myxococcota</taxon>
        <taxon>Myxococcia</taxon>
        <taxon>Myxococcales</taxon>
        <taxon>Sorangiineae</taxon>
        <taxon>Pendulisporaceae</taxon>
        <taxon>Pendulispora</taxon>
    </lineage>
</organism>
<evidence type="ECO:0000256" key="1">
    <source>
        <dbReference type="SAM" id="SignalP"/>
    </source>
</evidence>
<evidence type="ECO:0000313" key="2">
    <source>
        <dbReference type="EMBL" id="WXB20119.1"/>
    </source>
</evidence>
<accession>A0ABZ2MC81</accession>
<dbReference type="EMBL" id="CP089984">
    <property type="protein sequence ID" value="WXB20119.1"/>
    <property type="molecule type" value="Genomic_DNA"/>
</dbReference>
<evidence type="ECO:0000313" key="3">
    <source>
        <dbReference type="Proteomes" id="UP001370348"/>
    </source>
</evidence>
<reference evidence="2 3" key="1">
    <citation type="submission" date="2021-12" db="EMBL/GenBank/DDBJ databases">
        <title>Discovery of the Pendulisporaceae a myxobacterial family with distinct sporulation behavior and unique specialized metabolism.</title>
        <authorList>
            <person name="Garcia R."/>
            <person name="Popoff A."/>
            <person name="Bader C.D."/>
            <person name="Loehr J."/>
            <person name="Walesch S."/>
            <person name="Walt C."/>
            <person name="Boldt J."/>
            <person name="Bunk B."/>
            <person name="Haeckl F.J.F.P.J."/>
            <person name="Gunesch A.P."/>
            <person name="Birkelbach J."/>
            <person name="Nuebel U."/>
            <person name="Pietschmann T."/>
            <person name="Bach T."/>
            <person name="Mueller R."/>
        </authorList>
    </citation>
    <scope>NUCLEOTIDE SEQUENCE [LARGE SCALE GENOMIC DNA]</scope>
    <source>
        <strain evidence="2 3">MSr11954</strain>
    </source>
</reference>
<dbReference type="Proteomes" id="UP001370348">
    <property type="component" value="Chromosome"/>
</dbReference>